<evidence type="ECO:0000313" key="3">
    <source>
        <dbReference type="Proteomes" id="UP000546464"/>
    </source>
</evidence>
<reference evidence="2 3" key="1">
    <citation type="submission" date="2020-07" db="EMBL/GenBank/DDBJ databases">
        <authorList>
            <person name="Feng X."/>
        </authorList>
    </citation>
    <scope>NUCLEOTIDE SEQUENCE [LARGE SCALE GENOMIC DNA]</scope>
    <source>
        <strain evidence="2 3">JCM31066</strain>
    </source>
</reference>
<evidence type="ECO:0000256" key="1">
    <source>
        <dbReference type="SAM" id="MobiDB-lite"/>
    </source>
</evidence>
<dbReference type="AlphaFoldDB" id="A0A842HFB0"/>
<keyword evidence="3" id="KW-1185">Reference proteome</keyword>
<feature type="compositionally biased region" description="Acidic residues" evidence="1">
    <location>
        <begin position="168"/>
        <end position="225"/>
    </location>
</feature>
<feature type="region of interest" description="Disordered" evidence="1">
    <location>
        <begin position="158"/>
        <end position="225"/>
    </location>
</feature>
<sequence>MSENNGIKPSRRLTKAHISSEGTVSLQWQEFNESTKDWAKRQLEETEHALESFQESLDALAPAVRRYREEGMLDINKYKVNGLCLFYGKSEVPGGEALSMKAMVTASRKLENWGPANVNTPRLPITCEDETADTVDDATAQAVEKVCAEAFRYIDGERQQGELNLDGSDSDEDDDNLLDFSEDNGEGADSDDTDGEDTDLGPDEDMEAGDEDFDEDGDGDEEPRD</sequence>
<organism evidence="2 3">
    <name type="scientific">Ruficoccus amylovorans</name>
    <dbReference type="NCBI Taxonomy" id="1804625"/>
    <lineage>
        <taxon>Bacteria</taxon>
        <taxon>Pseudomonadati</taxon>
        <taxon>Verrucomicrobiota</taxon>
        <taxon>Opitutia</taxon>
        <taxon>Puniceicoccales</taxon>
        <taxon>Cerasicoccaceae</taxon>
        <taxon>Ruficoccus</taxon>
    </lineage>
</organism>
<proteinExistence type="predicted"/>
<name>A0A842HFB0_9BACT</name>
<evidence type="ECO:0000313" key="2">
    <source>
        <dbReference type="EMBL" id="MBC2594910.1"/>
    </source>
</evidence>
<protein>
    <submittedName>
        <fullName evidence="2">Uncharacterized protein</fullName>
    </submittedName>
</protein>
<dbReference type="RefSeq" id="WP_185675876.1">
    <property type="nucleotide sequence ID" value="NZ_JACHVB010000035.1"/>
</dbReference>
<accession>A0A842HFB0</accession>
<comment type="caution">
    <text evidence="2">The sequence shown here is derived from an EMBL/GenBank/DDBJ whole genome shotgun (WGS) entry which is preliminary data.</text>
</comment>
<dbReference type="EMBL" id="JACHVB010000035">
    <property type="protein sequence ID" value="MBC2594910.1"/>
    <property type="molecule type" value="Genomic_DNA"/>
</dbReference>
<dbReference type="Proteomes" id="UP000546464">
    <property type="component" value="Unassembled WGS sequence"/>
</dbReference>
<gene>
    <name evidence="2" type="ORF">H5P28_11640</name>
</gene>